<keyword evidence="6" id="KW-0677">Repeat</keyword>
<dbReference type="FunFam" id="3.30.200.20:FF:000307">
    <property type="entry name" value="pollen receptor-like kinase 1"/>
    <property type="match status" value="1"/>
</dbReference>
<reference evidence="15" key="1">
    <citation type="submission" date="2022-07" db="EMBL/GenBank/DDBJ databases">
        <authorList>
            <person name="Macas J."/>
            <person name="Novak P."/>
            <person name="Neumann P."/>
        </authorList>
    </citation>
    <scope>NUCLEOTIDE SEQUENCE</scope>
</reference>
<dbReference type="SUPFAM" id="SSF52058">
    <property type="entry name" value="L domain-like"/>
    <property type="match status" value="1"/>
</dbReference>
<evidence type="ECO:0000256" key="2">
    <source>
        <dbReference type="ARBA" id="ARBA00022553"/>
    </source>
</evidence>
<keyword evidence="5" id="KW-0732">Signal</keyword>
<dbReference type="GO" id="GO:0005524">
    <property type="term" value="F:ATP binding"/>
    <property type="evidence" value="ECO:0007669"/>
    <property type="project" value="UniProtKB-KW"/>
</dbReference>
<dbReference type="InterPro" id="IPR013210">
    <property type="entry name" value="LRR_N_plant-typ"/>
</dbReference>
<gene>
    <name evidence="15" type="ORF">CEPIT_LOCUS33034</name>
</gene>
<keyword evidence="16" id="KW-1185">Reference proteome</keyword>
<evidence type="ECO:0000256" key="7">
    <source>
        <dbReference type="ARBA" id="ARBA00022741"/>
    </source>
</evidence>
<dbReference type="PROSITE" id="PS50011">
    <property type="entry name" value="PROTEIN_KINASE_DOM"/>
    <property type="match status" value="1"/>
</dbReference>
<accession>A0AAV0FDJ7</accession>
<dbReference type="FunFam" id="1.10.510.10:FF:000585">
    <property type="entry name" value="Probable inactive receptor kinase At1g48480"/>
    <property type="match status" value="1"/>
</dbReference>
<dbReference type="AlphaFoldDB" id="A0AAV0FDJ7"/>
<feature type="compositionally biased region" description="Basic and acidic residues" evidence="12">
    <location>
        <begin position="301"/>
        <end position="317"/>
    </location>
</feature>
<dbReference type="Pfam" id="PF00069">
    <property type="entry name" value="Pkinase"/>
    <property type="match status" value="1"/>
</dbReference>
<evidence type="ECO:0000313" key="15">
    <source>
        <dbReference type="EMBL" id="CAH9133561.1"/>
    </source>
</evidence>
<feature type="region of interest" description="Disordered" evidence="12">
    <location>
        <begin position="300"/>
        <end position="325"/>
    </location>
</feature>
<dbReference type="Pfam" id="PF08263">
    <property type="entry name" value="LRRNT_2"/>
    <property type="match status" value="1"/>
</dbReference>
<dbReference type="Gene3D" id="3.80.10.10">
    <property type="entry name" value="Ribonuclease Inhibitor"/>
    <property type="match status" value="1"/>
</dbReference>
<dbReference type="InterPro" id="IPR001611">
    <property type="entry name" value="Leu-rich_rpt"/>
</dbReference>
<dbReference type="PANTHER" id="PTHR48010:SF32">
    <property type="entry name" value="PROTEIN KINASE DOMAIN-CONTAINING PROTEIN"/>
    <property type="match status" value="1"/>
</dbReference>
<comment type="caution">
    <text evidence="15">The sequence shown here is derived from an EMBL/GenBank/DDBJ whole genome shotgun (WGS) entry which is preliminary data.</text>
</comment>
<dbReference type="InterPro" id="IPR011009">
    <property type="entry name" value="Kinase-like_dom_sf"/>
</dbReference>
<evidence type="ECO:0000256" key="1">
    <source>
        <dbReference type="ARBA" id="ARBA00004370"/>
    </source>
</evidence>
<evidence type="ECO:0000256" key="3">
    <source>
        <dbReference type="ARBA" id="ARBA00022614"/>
    </source>
</evidence>
<feature type="domain" description="Protein kinase" evidence="14">
    <location>
        <begin position="351"/>
        <end position="621"/>
    </location>
</feature>
<evidence type="ECO:0000256" key="13">
    <source>
        <dbReference type="SAM" id="Phobius"/>
    </source>
</evidence>
<evidence type="ECO:0000256" key="9">
    <source>
        <dbReference type="ARBA" id="ARBA00022989"/>
    </source>
</evidence>
<keyword evidence="9 13" id="KW-1133">Transmembrane helix</keyword>
<dbReference type="InterPro" id="IPR050994">
    <property type="entry name" value="At_inactive_RLKs"/>
</dbReference>
<dbReference type="InterPro" id="IPR032675">
    <property type="entry name" value="LRR_dom_sf"/>
</dbReference>
<sequence length="638" mass="69759">MMKKHPTLLRKNTAKNHIFPQLFSVTRSKMIFRKFFFFSFLFIFFSFSTHTTADLATDRAALVALRHAVGGRSLIWNLSDPNTCSWAGIKCSTDNNSVVELRLPGSGLSGSIPPATISNITGLQTLSLRYNALSGPLPSDLFTSLRDLRRVYLHRNFFSGRIPESVFSIPNLVHLNLAHNNFSGSLSPSVSNLTRLTTLYLQENQLSGSIPELDLPGLAQFNVSDNQFTGEIPGKLSGQPRSAFQGNSLCGRPLDLCGWQRGRKKRLSGGAIGGIVAGSVIGLVLLLLLLILLFPRGKRGGRVEQGKQNEEAREEKSAAAAAFGGKEKEKGKQLVFLGGEGGKFGLDELLKASAEVLGKGSLGTAYKAVLEKGVRVVVKRLREVGVAEEEFRERMEGVGKMRGENLLPLTAYFYSGDEKLLVYDYMPMGSLSALLHGNKGGGRTPLNWETRASIALSTARGITYIHSQGPYTSHGNIKSSNVLLTKSYDARVSDFGLSQLIGPTSTPNRIGGYKAPEVTDPRKVTQEGDVYSFGVLLLELLTGKAPTHSLTSEEGFDLPRWVESIIREEWTAEVFDPELLRYQNVEEDMVKLLQLAVDCTAQYPDKRPSMAVVTSRIQGLISSSVLASRDGIIDDLNN</sequence>
<dbReference type="Gene3D" id="1.10.510.10">
    <property type="entry name" value="Transferase(Phosphotransferase) domain 1"/>
    <property type="match status" value="1"/>
</dbReference>
<keyword evidence="7" id="KW-0547">Nucleotide-binding</keyword>
<evidence type="ECO:0000256" key="10">
    <source>
        <dbReference type="ARBA" id="ARBA00023136"/>
    </source>
</evidence>
<evidence type="ECO:0000256" key="4">
    <source>
        <dbReference type="ARBA" id="ARBA00022692"/>
    </source>
</evidence>
<feature type="transmembrane region" description="Helical" evidence="13">
    <location>
        <begin position="271"/>
        <end position="294"/>
    </location>
</feature>
<keyword evidence="8" id="KW-0067">ATP-binding</keyword>
<keyword evidence="2" id="KW-0597">Phosphoprotein</keyword>
<dbReference type="Pfam" id="PF00560">
    <property type="entry name" value="LRR_1"/>
    <property type="match status" value="3"/>
</dbReference>
<dbReference type="Proteomes" id="UP001152523">
    <property type="component" value="Unassembled WGS sequence"/>
</dbReference>
<dbReference type="Gene3D" id="3.30.200.20">
    <property type="entry name" value="Phosphorylase Kinase, domain 1"/>
    <property type="match status" value="1"/>
</dbReference>
<evidence type="ECO:0000256" key="11">
    <source>
        <dbReference type="ARBA" id="ARBA00023170"/>
    </source>
</evidence>
<evidence type="ECO:0000256" key="8">
    <source>
        <dbReference type="ARBA" id="ARBA00022840"/>
    </source>
</evidence>
<keyword evidence="4 13" id="KW-0812">Transmembrane</keyword>
<dbReference type="EMBL" id="CAMAPF010000976">
    <property type="protein sequence ID" value="CAH9133561.1"/>
    <property type="molecule type" value="Genomic_DNA"/>
</dbReference>
<protein>
    <recommendedName>
        <fullName evidence="14">Protein kinase domain-containing protein</fullName>
    </recommendedName>
</protein>
<dbReference type="PANTHER" id="PTHR48010">
    <property type="entry name" value="OS05G0588300 PROTEIN"/>
    <property type="match status" value="1"/>
</dbReference>
<name>A0AAV0FDJ7_9ASTE</name>
<evidence type="ECO:0000256" key="5">
    <source>
        <dbReference type="ARBA" id="ARBA00022729"/>
    </source>
</evidence>
<dbReference type="SUPFAM" id="SSF56112">
    <property type="entry name" value="Protein kinase-like (PK-like)"/>
    <property type="match status" value="1"/>
</dbReference>
<keyword evidence="10 13" id="KW-0472">Membrane</keyword>
<dbReference type="InterPro" id="IPR000719">
    <property type="entry name" value="Prot_kinase_dom"/>
</dbReference>
<proteinExistence type="predicted"/>
<evidence type="ECO:0000259" key="14">
    <source>
        <dbReference type="PROSITE" id="PS50011"/>
    </source>
</evidence>
<organism evidence="15 16">
    <name type="scientific">Cuscuta epithymum</name>
    <dbReference type="NCBI Taxonomy" id="186058"/>
    <lineage>
        <taxon>Eukaryota</taxon>
        <taxon>Viridiplantae</taxon>
        <taxon>Streptophyta</taxon>
        <taxon>Embryophyta</taxon>
        <taxon>Tracheophyta</taxon>
        <taxon>Spermatophyta</taxon>
        <taxon>Magnoliopsida</taxon>
        <taxon>eudicotyledons</taxon>
        <taxon>Gunneridae</taxon>
        <taxon>Pentapetalae</taxon>
        <taxon>asterids</taxon>
        <taxon>lamiids</taxon>
        <taxon>Solanales</taxon>
        <taxon>Convolvulaceae</taxon>
        <taxon>Cuscuteae</taxon>
        <taxon>Cuscuta</taxon>
        <taxon>Cuscuta subgen. Cuscuta</taxon>
    </lineage>
</organism>
<evidence type="ECO:0000256" key="12">
    <source>
        <dbReference type="SAM" id="MobiDB-lite"/>
    </source>
</evidence>
<evidence type="ECO:0000313" key="16">
    <source>
        <dbReference type="Proteomes" id="UP001152523"/>
    </source>
</evidence>
<dbReference type="FunFam" id="3.80.10.10:FF:000234">
    <property type="entry name" value="Probable inactive receptor kinase RLK902"/>
    <property type="match status" value="1"/>
</dbReference>
<comment type="subcellular location">
    <subcellularLocation>
        <location evidence="1">Membrane</location>
    </subcellularLocation>
</comment>
<dbReference type="GO" id="GO:0016020">
    <property type="term" value="C:membrane"/>
    <property type="evidence" value="ECO:0007669"/>
    <property type="project" value="UniProtKB-SubCell"/>
</dbReference>
<keyword evidence="11" id="KW-0675">Receptor</keyword>
<dbReference type="GO" id="GO:0004672">
    <property type="term" value="F:protein kinase activity"/>
    <property type="evidence" value="ECO:0007669"/>
    <property type="project" value="InterPro"/>
</dbReference>
<keyword evidence="3" id="KW-0433">Leucine-rich repeat</keyword>
<evidence type="ECO:0000256" key="6">
    <source>
        <dbReference type="ARBA" id="ARBA00022737"/>
    </source>
</evidence>